<keyword evidence="1" id="KW-0472">Membrane</keyword>
<gene>
    <name evidence="2" type="ordered locus">Cyan7822_3008</name>
</gene>
<evidence type="ECO:0000313" key="3">
    <source>
        <dbReference type="Proteomes" id="UP000008206"/>
    </source>
</evidence>
<sequence length="71" mass="8269">MSNKINQWLRLLPYLLVGTFVFISNSQTDLNYFLRGYLVLLESSFGLVLIYFLVAKIINRNKRKIPKVTSS</sequence>
<feature type="transmembrane region" description="Helical" evidence="1">
    <location>
        <begin position="36"/>
        <end position="54"/>
    </location>
</feature>
<dbReference type="Proteomes" id="UP000008206">
    <property type="component" value="Chromosome"/>
</dbReference>
<evidence type="ECO:0000256" key="1">
    <source>
        <dbReference type="SAM" id="Phobius"/>
    </source>
</evidence>
<accession>E0U8U9</accession>
<dbReference type="EMBL" id="CP002198">
    <property type="protein sequence ID" value="ADN14963.1"/>
    <property type="molecule type" value="Genomic_DNA"/>
</dbReference>
<proteinExistence type="predicted"/>
<reference evidence="3" key="1">
    <citation type="journal article" date="2011" name="MBio">
        <title>Novel metabolic attributes of the genus Cyanothece, comprising a group of unicellular nitrogen-fixing Cyanobacteria.</title>
        <authorList>
            <person name="Bandyopadhyay A."/>
            <person name="Elvitigala T."/>
            <person name="Welsh E."/>
            <person name="Stockel J."/>
            <person name="Liberton M."/>
            <person name="Min H."/>
            <person name="Sherman L.A."/>
            <person name="Pakrasi H.B."/>
        </authorList>
    </citation>
    <scope>NUCLEOTIDE SEQUENCE [LARGE SCALE GENOMIC DNA]</scope>
    <source>
        <strain evidence="3">PCC 7822</strain>
    </source>
</reference>
<protein>
    <submittedName>
        <fullName evidence="2">Uncharacterized protein</fullName>
    </submittedName>
</protein>
<dbReference type="eggNOG" id="ENOG5032ZKN">
    <property type="taxonomic scope" value="Bacteria"/>
</dbReference>
<dbReference type="RefSeq" id="WP_013323056.1">
    <property type="nucleotide sequence ID" value="NC_014501.1"/>
</dbReference>
<dbReference type="KEGG" id="cyj:Cyan7822_3008"/>
<name>E0U8U9_GLOV7</name>
<dbReference type="STRING" id="497965.Cyan7822_3008"/>
<keyword evidence="3" id="KW-1185">Reference proteome</keyword>
<keyword evidence="1" id="KW-0812">Transmembrane</keyword>
<organism evidence="2 3">
    <name type="scientific">Gloeothece verrucosa (strain PCC 7822)</name>
    <name type="common">Cyanothece sp. (strain PCC 7822)</name>
    <dbReference type="NCBI Taxonomy" id="497965"/>
    <lineage>
        <taxon>Bacteria</taxon>
        <taxon>Bacillati</taxon>
        <taxon>Cyanobacteriota</taxon>
        <taxon>Cyanophyceae</taxon>
        <taxon>Oscillatoriophycideae</taxon>
        <taxon>Chroococcales</taxon>
        <taxon>Aphanothecaceae</taxon>
        <taxon>Gloeothece</taxon>
        <taxon>Gloeothece verrucosa</taxon>
    </lineage>
</organism>
<evidence type="ECO:0000313" key="2">
    <source>
        <dbReference type="EMBL" id="ADN14963.1"/>
    </source>
</evidence>
<dbReference type="AlphaFoldDB" id="E0U8U9"/>
<dbReference type="OrthoDB" id="463958at2"/>
<keyword evidence="1" id="KW-1133">Transmembrane helix</keyword>
<dbReference type="HOGENOM" id="CLU_202412_0_0_3"/>